<feature type="transmembrane region" description="Helical" evidence="10">
    <location>
        <begin position="112"/>
        <end position="135"/>
    </location>
</feature>
<keyword evidence="13" id="KW-1185">Reference proteome</keyword>
<keyword evidence="6 10" id="KW-0472">Membrane</keyword>
<dbReference type="PANTHER" id="PTHR47823">
    <property type="entry name" value="ION_TRANS DOMAIN-CONTAINING PROTEIN"/>
    <property type="match status" value="1"/>
</dbReference>
<dbReference type="SUPFAM" id="SSF51206">
    <property type="entry name" value="cAMP-binding domain-like"/>
    <property type="match status" value="1"/>
</dbReference>
<keyword evidence="4 10" id="KW-1133">Transmembrane helix</keyword>
<accession>A0A1R2BV78</accession>
<dbReference type="PANTHER" id="PTHR47823:SF9">
    <property type="entry name" value="CHROMOSOME UNDETERMINED SCAFFOLD_10, WHOLE GENOME SHOTGUN SEQUENCE"/>
    <property type="match status" value="1"/>
</dbReference>
<sequence>MEQKIHRNSIWDSDVKLLTRKEIIRTDNTCKPRWILVPESSFIDIWSKFMTLVLIYTAIVTPFRISFIEYENSTWLKVEYFISAIFFMDFIINCFLAYYDNEKNLICDQRKILSNYLFGWMIPDIFACLPFNIIFENNTQYNSLIRVGRIPRLYRLFKIAKLLRISKVLKNTSQILKHMNYILRISVAFERIFWFSFTYILLIHLVTCMWVFVGKYNDNSKNWIDFNNFQDLNNIKLYIISLYWTITTFTTVGYGDIVAVNFSEKFYTVIVMTMGIIFYSYSISTLTNMLSNIDQKNAKLKNQMLTLDNICKEYFLNKTFYLKLSRALEFVNNKSREGIQEFVKDLPGTLGNNVLIVAYEKILLGNAFFEKKTTDFVAWVAPRLKFCRYENQEIIYTEENYANQMYFITQGTVEFVVIRDSISFPYIEIVKNYFFGEVDLLFSEDKKHLHTTRAGEICELLTLSKENFYLLLNIYEVEAIDICSKARERLDRANEKLREAENSLKNNIPVDKRKTYPKLGTIIHADLINENKSTNQNTVDIGQHQNLFKKIIDSKMKIRQENGKSIKKKVLSLAKEVEDFKKFLYELQDLVAEKHKNFTKKMPKIQDNDSDEEISRSLVQE</sequence>
<dbReference type="FunFam" id="1.10.287.70:FF:000123">
    <property type="entry name" value="Potassium channel KAT3"/>
    <property type="match status" value="1"/>
</dbReference>
<dbReference type="PRINTS" id="PR01463">
    <property type="entry name" value="EAGCHANLFMLY"/>
</dbReference>
<organism evidence="12 13">
    <name type="scientific">Stentor coeruleus</name>
    <dbReference type="NCBI Taxonomy" id="5963"/>
    <lineage>
        <taxon>Eukaryota</taxon>
        <taxon>Sar</taxon>
        <taxon>Alveolata</taxon>
        <taxon>Ciliophora</taxon>
        <taxon>Postciliodesmatophora</taxon>
        <taxon>Heterotrichea</taxon>
        <taxon>Heterotrichida</taxon>
        <taxon>Stentoridae</taxon>
        <taxon>Stentor</taxon>
    </lineage>
</organism>
<dbReference type="GO" id="GO:0005249">
    <property type="term" value="F:voltage-gated potassium channel activity"/>
    <property type="evidence" value="ECO:0007669"/>
    <property type="project" value="InterPro"/>
</dbReference>
<keyword evidence="8" id="KW-0175">Coiled coil</keyword>
<keyword evidence="5" id="KW-0406">Ion transport</keyword>
<feature type="region of interest" description="Disordered" evidence="9">
    <location>
        <begin position="597"/>
        <end position="621"/>
    </location>
</feature>
<dbReference type="InterPro" id="IPR000595">
    <property type="entry name" value="cNMP-bd_dom"/>
</dbReference>
<dbReference type="Gene3D" id="2.60.120.10">
    <property type="entry name" value="Jelly Rolls"/>
    <property type="match status" value="1"/>
</dbReference>
<dbReference type="InterPro" id="IPR014710">
    <property type="entry name" value="RmlC-like_jellyroll"/>
</dbReference>
<evidence type="ECO:0000256" key="3">
    <source>
        <dbReference type="ARBA" id="ARBA00022692"/>
    </source>
</evidence>
<dbReference type="InterPro" id="IPR003938">
    <property type="entry name" value="K_chnl_volt-dep_EAG/ELK/ERG"/>
</dbReference>
<dbReference type="AlphaFoldDB" id="A0A1R2BV78"/>
<feature type="transmembrane region" description="Helical" evidence="10">
    <location>
        <begin position="266"/>
        <end position="290"/>
    </location>
</feature>
<feature type="coiled-coil region" evidence="8">
    <location>
        <begin position="480"/>
        <end position="507"/>
    </location>
</feature>
<feature type="domain" description="Cyclic nucleotide-binding" evidence="11">
    <location>
        <begin position="368"/>
        <end position="472"/>
    </location>
</feature>
<dbReference type="OrthoDB" id="298434at2759"/>
<feature type="transmembrane region" description="Helical" evidence="10">
    <location>
        <begin position="235"/>
        <end position="254"/>
    </location>
</feature>
<evidence type="ECO:0000256" key="1">
    <source>
        <dbReference type="ARBA" id="ARBA00004141"/>
    </source>
</evidence>
<dbReference type="InterPro" id="IPR005821">
    <property type="entry name" value="Ion_trans_dom"/>
</dbReference>
<evidence type="ECO:0000256" key="7">
    <source>
        <dbReference type="ARBA" id="ARBA00023303"/>
    </source>
</evidence>
<dbReference type="Proteomes" id="UP000187209">
    <property type="component" value="Unassembled WGS sequence"/>
</dbReference>
<proteinExistence type="predicted"/>
<keyword evidence="7" id="KW-0407">Ion channel</keyword>
<dbReference type="GO" id="GO:0016020">
    <property type="term" value="C:membrane"/>
    <property type="evidence" value="ECO:0007669"/>
    <property type="project" value="UniProtKB-SubCell"/>
</dbReference>
<comment type="subcellular location">
    <subcellularLocation>
        <location evidence="1">Membrane</location>
        <topology evidence="1">Multi-pass membrane protein</topology>
    </subcellularLocation>
</comment>
<dbReference type="SUPFAM" id="SSF81324">
    <property type="entry name" value="Voltage-gated potassium channels"/>
    <property type="match status" value="1"/>
</dbReference>
<dbReference type="CDD" id="cd00038">
    <property type="entry name" value="CAP_ED"/>
    <property type="match status" value="1"/>
</dbReference>
<evidence type="ECO:0000313" key="13">
    <source>
        <dbReference type="Proteomes" id="UP000187209"/>
    </source>
</evidence>
<evidence type="ECO:0000313" key="12">
    <source>
        <dbReference type="EMBL" id="OMJ80732.1"/>
    </source>
</evidence>
<evidence type="ECO:0000256" key="8">
    <source>
        <dbReference type="SAM" id="Coils"/>
    </source>
</evidence>
<evidence type="ECO:0000256" key="5">
    <source>
        <dbReference type="ARBA" id="ARBA00023065"/>
    </source>
</evidence>
<dbReference type="InterPro" id="IPR018490">
    <property type="entry name" value="cNMP-bd_dom_sf"/>
</dbReference>
<evidence type="ECO:0000259" key="11">
    <source>
        <dbReference type="PROSITE" id="PS50042"/>
    </source>
</evidence>
<feature type="transmembrane region" description="Helical" evidence="10">
    <location>
        <begin position="80"/>
        <end position="100"/>
    </location>
</feature>
<dbReference type="PROSITE" id="PS50042">
    <property type="entry name" value="CNMP_BINDING_3"/>
    <property type="match status" value="1"/>
</dbReference>
<dbReference type="Gene3D" id="1.10.287.70">
    <property type="match status" value="1"/>
</dbReference>
<reference evidence="12 13" key="1">
    <citation type="submission" date="2016-11" db="EMBL/GenBank/DDBJ databases">
        <title>The macronuclear genome of Stentor coeruleus: a giant cell with tiny introns.</title>
        <authorList>
            <person name="Slabodnick M."/>
            <person name="Ruby J.G."/>
            <person name="Reiff S.B."/>
            <person name="Swart E.C."/>
            <person name="Gosai S."/>
            <person name="Prabakaran S."/>
            <person name="Witkowska E."/>
            <person name="Larue G.E."/>
            <person name="Fisher S."/>
            <person name="Freeman R.M."/>
            <person name="Gunawardena J."/>
            <person name="Chu W."/>
            <person name="Stover N.A."/>
            <person name="Gregory B.D."/>
            <person name="Nowacki M."/>
            <person name="Derisi J."/>
            <person name="Roy S.W."/>
            <person name="Marshall W.F."/>
            <person name="Sood P."/>
        </authorList>
    </citation>
    <scope>NUCLEOTIDE SEQUENCE [LARGE SCALE GENOMIC DNA]</scope>
    <source>
        <strain evidence="12">WM001</strain>
    </source>
</reference>
<dbReference type="Pfam" id="PF00027">
    <property type="entry name" value="cNMP_binding"/>
    <property type="match status" value="1"/>
</dbReference>
<evidence type="ECO:0000256" key="4">
    <source>
        <dbReference type="ARBA" id="ARBA00022989"/>
    </source>
</evidence>
<dbReference type="Pfam" id="PF00520">
    <property type="entry name" value="Ion_trans"/>
    <property type="match status" value="1"/>
</dbReference>
<keyword evidence="3 10" id="KW-0812">Transmembrane</keyword>
<protein>
    <recommendedName>
        <fullName evidence="11">Cyclic nucleotide-binding domain-containing protein</fullName>
    </recommendedName>
</protein>
<evidence type="ECO:0000256" key="9">
    <source>
        <dbReference type="SAM" id="MobiDB-lite"/>
    </source>
</evidence>
<gene>
    <name evidence="12" type="ORF">SteCoe_18938</name>
</gene>
<feature type="transmembrane region" description="Helical" evidence="10">
    <location>
        <begin position="49"/>
        <end position="68"/>
    </location>
</feature>
<evidence type="ECO:0000256" key="6">
    <source>
        <dbReference type="ARBA" id="ARBA00023136"/>
    </source>
</evidence>
<evidence type="ECO:0000256" key="2">
    <source>
        <dbReference type="ARBA" id="ARBA00022448"/>
    </source>
</evidence>
<comment type="caution">
    <text evidence="12">The sequence shown here is derived from an EMBL/GenBank/DDBJ whole genome shotgun (WGS) entry which is preliminary data.</text>
</comment>
<dbReference type="EMBL" id="MPUH01000410">
    <property type="protein sequence ID" value="OMJ80732.1"/>
    <property type="molecule type" value="Genomic_DNA"/>
</dbReference>
<keyword evidence="2" id="KW-0813">Transport</keyword>
<feature type="transmembrane region" description="Helical" evidence="10">
    <location>
        <begin position="192"/>
        <end position="214"/>
    </location>
</feature>
<name>A0A1R2BV78_9CILI</name>
<evidence type="ECO:0000256" key="10">
    <source>
        <dbReference type="SAM" id="Phobius"/>
    </source>
</evidence>